<dbReference type="PIRSF" id="PIRSF001227">
    <property type="entry name" value="Pen_acylase"/>
    <property type="match status" value="1"/>
</dbReference>
<dbReference type="GO" id="GO:0016787">
    <property type="term" value="F:hydrolase activity"/>
    <property type="evidence" value="ECO:0007669"/>
    <property type="project" value="UniProtKB-KW"/>
</dbReference>
<dbReference type="SUPFAM" id="SSF56235">
    <property type="entry name" value="N-terminal nucleophile aminohydrolases (Ntn hydrolases)"/>
    <property type="match status" value="1"/>
</dbReference>
<evidence type="ECO:0000256" key="1">
    <source>
        <dbReference type="ARBA" id="ARBA00006586"/>
    </source>
</evidence>
<dbReference type="Gene3D" id="1.10.1400.10">
    <property type="match status" value="1"/>
</dbReference>
<comment type="similarity">
    <text evidence="1">Belongs to the peptidase S45 family.</text>
</comment>
<evidence type="ECO:0000256" key="3">
    <source>
        <dbReference type="ARBA" id="ARBA00023145"/>
    </source>
</evidence>
<dbReference type="InterPro" id="IPR014395">
    <property type="entry name" value="Pen/GL7ACA/AHL_acylase"/>
</dbReference>
<dbReference type="InterPro" id="IPR023343">
    <property type="entry name" value="Penicillin_amidase_dom1"/>
</dbReference>
<dbReference type="PANTHER" id="PTHR34218">
    <property type="entry name" value="PEPTIDASE S45 PENICILLIN AMIDASE"/>
    <property type="match status" value="1"/>
</dbReference>
<dbReference type="EMBL" id="JARYGX010000032">
    <property type="protein sequence ID" value="MDH7454639.1"/>
    <property type="molecule type" value="Genomic_DNA"/>
</dbReference>
<protein>
    <submittedName>
        <fullName evidence="5">Penicillin acylase family protein</fullName>
        <ecNumber evidence="5">3.5.1.-</ecNumber>
    </submittedName>
</protein>
<keyword evidence="2 5" id="KW-0378">Hydrolase</keyword>
<reference evidence="5" key="2">
    <citation type="submission" date="2023-04" db="EMBL/GenBank/DDBJ databases">
        <authorList>
            <person name="Sun J.-Q."/>
        </authorList>
    </citation>
    <scope>NUCLEOTIDE SEQUENCE</scope>
    <source>
        <strain evidence="5">CC-YY355</strain>
    </source>
</reference>
<gene>
    <name evidence="5" type="ORF">QF205_16400</name>
</gene>
<dbReference type="Gene3D" id="3.60.20.10">
    <property type="entry name" value="Glutamine Phosphoribosylpyrophosphate, subunit 1, domain 1"/>
    <property type="match status" value="1"/>
</dbReference>
<dbReference type="InterPro" id="IPR043147">
    <property type="entry name" value="Penicillin_amidase_A-knob"/>
</dbReference>
<accession>A0ABT6MVT4</accession>
<evidence type="ECO:0000256" key="4">
    <source>
        <dbReference type="ARBA" id="ARBA00038735"/>
    </source>
</evidence>
<dbReference type="Gene3D" id="1.10.439.10">
    <property type="entry name" value="Penicillin Amidohydrolase, domain 1"/>
    <property type="match status" value="1"/>
</dbReference>
<dbReference type="Gene3D" id="2.30.120.10">
    <property type="match status" value="1"/>
</dbReference>
<dbReference type="InterPro" id="IPR002692">
    <property type="entry name" value="S45"/>
</dbReference>
<comment type="caution">
    <text evidence="5">The sequence shown here is derived from an EMBL/GenBank/DDBJ whole genome shotgun (WGS) entry which is preliminary data.</text>
</comment>
<dbReference type="PANTHER" id="PTHR34218:SF4">
    <property type="entry name" value="ACYL-HOMOSERINE LACTONE ACYLASE QUIP"/>
    <property type="match status" value="1"/>
</dbReference>
<dbReference type="Proteomes" id="UP001160550">
    <property type="component" value="Unassembled WGS sequence"/>
</dbReference>
<name>A0ABT6MVT4_9GAMM</name>
<dbReference type="Pfam" id="PF01804">
    <property type="entry name" value="Penicil_amidase"/>
    <property type="match status" value="1"/>
</dbReference>
<organism evidence="5 6">
    <name type="scientific">Luteimonas composti</name>
    <dbReference type="NCBI Taxonomy" id="398257"/>
    <lineage>
        <taxon>Bacteria</taxon>
        <taxon>Pseudomonadati</taxon>
        <taxon>Pseudomonadota</taxon>
        <taxon>Gammaproteobacteria</taxon>
        <taxon>Lysobacterales</taxon>
        <taxon>Lysobacteraceae</taxon>
        <taxon>Luteimonas</taxon>
    </lineage>
</organism>
<keyword evidence="3" id="KW-0865">Zymogen</keyword>
<dbReference type="CDD" id="cd03747">
    <property type="entry name" value="Ntn_PGA_like"/>
    <property type="match status" value="1"/>
</dbReference>
<dbReference type="EC" id="3.5.1.-" evidence="5"/>
<evidence type="ECO:0000313" key="6">
    <source>
        <dbReference type="Proteomes" id="UP001160550"/>
    </source>
</evidence>
<reference evidence="5" key="1">
    <citation type="journal article" date="2007" name="Int. J. Syst. Evol. Microbiol.">
        <title>Luteimonas composti sp. nov., a moderately thermophilic bacterium isolated from food waste.</title>
        <authorList>
            <person name="Young C.C."/>
            <person name="Kampfer P."/>
            <person name="Chen W.M."/>
            <person name="Yen W.S."/>
            <person name="Arun A.B."/>
            <person name="Lai W.A."/>
            <person name="Shen F.T."/>
            <person name="Rekha P.D."/>
            <person name="Lin K.Y."/>
            <person name="Chou J.H."/>
        </authorList>
    </citation>
    <scope>NUCLEOTIDE SEQUENCE</scope>
    <source>
        <strain evidence="5">CC-YY355</strain>
    </source>
</reference>
<proteinExistence type="inferred from homology"/>
<dbReference type="InterPro" id="IPR029055">
    <property type="entry name" value="Ntn_hydrolases_N"/>
</dbReference>
<keyword evidence="6" id="KW-1185">Reference proteome</keyword>
<dbReference type="RefSeq" id="WP_280943867.1">
    <property type="nucleotide sequence ID" value="NZ_JARYGX010000032.1"/>
</dbReference>
<evidence type="ECO:0000313" key="5">
    <source>
        <dbReference type="EMBL" id="MDH7454639.1"/>
    </source>
</evidence>
<evidence type="ECO:0000256" key="2">
    <source>
        <dbReference type="ARBA" id="ARBA00022801"/>
    </source>
</evidence>
<comment type="subunit">
    <text evidence="4">Heterodimer of an alpha subunit and a beta subunit processed from the same precursor.</text>
</comment>
<sequence length="815" mass="87286">MARWLKRIGLLAIALVLLAGLLAWWLLRGSVPPLDGELELAGLSAPAEVRRDAIGVVTIDAANEADALRALGYVHAQERYFEMDLLRRASAGELAELFGERALDLDRRHRAHRMRARADAHLDAMAGDRLPLLQAYADGVNAGLAALRTRPWPYLVLRQRPLPWRPADTLLAGYAMYFDLQDAGNANELALWKLQPHLPTPLYALLTHPGSSWDAPLLGESFGDAPLPSADEVDLRQLAQPAEGASGLLAARDPAVDSDLRPGSNNFAVSGALTADGRAIVADDMHLGLRAPNLWFRARMRWPDAAAPGGRVDVQGVTLPGLPAVIVGSNGHVAWGFTNSYGDYLDWALETPCAPEASGLRADATACAALQVHRERIAVAGGDPVPLDVRETRWGPVLHELPDGRVLSLRWTAHLPGAIDLGLADFARAGDLDQALALADRAGVPTQNLVIGDREGRIAWRLLGPLPARAPGCTGTAPAAVAIDEVTESTARHTAPADTPAPCPPWPIARDASPLLASPTVDRLWTANARTTGGAELARIGDGGYAPGTRAQQIRDALQAGTRFTEADLLRIQLDDRALLLARWWELLRTLDDGASPALAALAAASADWDGHASVDSAGYRIVRAWRLAVHERLLDGLLAPARASLGDDFEAPAFPQFEGVAWPLVAQRPAHLLPRRFESWQALFEDAARDVRDELAAHGPLPERSWGERNTAAICHPLAGALPLGKRLLCMPAEPLPGDTMVPRVQAPSFGASQRMVVAPGHEDEGVMHMPGGQSGHPLSPFWGAGHDDWVQGRPTPFLPGPARHALRLVPGGD</sequence>
<dbReference type="InterPro" id="IPR043146">
    <property type="entry name" value="Penicillin_amidase_N_B-knob"/>
</dbReference>